<sequence length="295" mass="31209">MSSSYSGAWCDGTLVHLDDLVDTYHTLSILWSPYKTLFIYNATFISPSEKTTTAAGPTRSAPSAPASSTLPTPRGNGTSNSIGTVSSGMPVAGYSRTQLPPTYSYTPLPTKGASSLAPRAASYQLGIILAMTVVAVFILLALCFHVLRRRRRRLRPYTLRAGDVENTASSTSADAKAQFKLHADSESDAATKGTLLSTEESSINTGGTTANGTSPDDARVAADVRRAAEKAGLSVMNVLALLRHLPTSRTETPMDGASETPPPTYRDSVITTTRSLICWFRQSQALVTAQASGAA</sequence>
<feature type="region of interest" description="Disordered" evidence="1">
    <location>
        <begin position="190"/>
        <end position="217"/>
    </location>
</feature>
<feature type="region of interest" description="Disordered" evidence="1">
    <location>
        <begin position="49"/>
        <end position="89"/>
    </location>
</feature>
<dbReference type="Proteomes" id="UP000077266">
    <property type="component" value="Unassembled WGS sequence"/>
</dbReference>
<evidence type="ECO:0000313" key="4">
    <source>
        <dbReference type="Proteomes" id="UP000077266"/>
    </source>
</evidence>
<keyword evidence="2" id="KW-0812">Transmembrane</keyword>
<evidence type="ECO:0000313" key="3">
    <source>
        <dbReference type="EMBL" id="KZV86176.1"/>
    </source>
</evidence>
<feature type="transmembrane region" description="Helical" evidence="2">
    <location>
        <begin position="123"/>
        <end position="147"/>
    </location>
</feature>
<keyword evidence="4" id="KW-1185">Reference proteome</keyword>
<protein>
    <submittedName>
        <fullName evidence="3">Uncharacterized protein</fullName>
    </submittedName>
</protein>
<accession>A0A165E6G5</accession>
<feature type="compositionally biased region" description="Polar residues" evidence="1">
    <location>
        <begin position="75"/>
        <end position="87"/>
    </location>
</feature>
<evidence type="ECO:0000256" key="1">
    <source>
        <dbReference type="SAM" id="MobiDB-lite"/>
    </source>
</evidence>
<feature type="compositionally biased region" description="Low complexity" evidence="1">
    <location>
        <begin position="51"/>
        <end position="73"/>
    </location>
</feature>
<evidence type="ECO:0000256" key="2">
    <source>
        <dbReference type="SAM" id="Phobius"/>
    </source>
</evidence>
<proteinExistence type="predicted"/>
<keyword evidence="2" id="KW-0472">Membrane</keyword>
<reference evidence="3 4" key="1">
    <citation type="journal article" date="2016" name="Mol. Biol. Evol.">
        <title>Comparative Genomics of Early-Diverging Mushroom-Forming Fungi Provides Insights into the Origins of Lignocellulose Decay Capabilities.</title>
        <authorList>
            <person name="Nagy L.G."/>
            <person name="Riley R."/>
            <person name="Tritt A."/>
            <person name="Adam C."/>
            <person name="Daum C."/>
            <person name="Floudas D."/>
            <person name="Sun H."/>
            <person name="Yadav J.S."/>
            <person name="Pangilinan J."/>
            <person name="Larsson K.H."/>
            <person name="Matsuura K."/>
            <person name="Barry K."/>
            <person name="Labutti K."/>
            <person name="Kuo R."/>
            <person name="Ohm R.A."/>
            <person name="Bhattacharya S.S."/>
            <person name="Shirouzu T."/>
            <person name="Yoshinaga Y."/>
            <person name="Martin F.M."/>
            <person name="Grigoriev I.V."/>
            <person name="Hibbett D.S."/>
        </authorList>
    </citation>
    <scope>NUCLEOTIDE SEQUENCE [LARGE SCALE GENOMIC DNA]</scope>
    <source>
        <strain evidence="3 4">HHB12029</strain>
    </source>
</reference>
<name>A0A165E6G5_EXIGL</name>
<organism evidence="3 4">
    <name type="scientific">Exidia glandulosa HHB12029</name>
    <dbReference type="NCBI Taxonomy" id="1314781"/>
    <lineage>
        <taxon>Eukaryota</taxon>
        <taxon>Fungi</taxon>
        <taxon>Dikarya</taxon>
        <taxon>Basidiomycota</taxon>
        <taxon>Agaricomycotina</taxon>
        <taxon>Agaricomycetes</taxon>
        <taxon>Auriculariales</taxon>
        <taxon>Exidiaceae</taxon>
        <taxon>Exidia</taxon>
    </lineage>
</organism>
<dbReference type="AlphaFoldDB" id="A0A165E6G5"/>
<dbReference type="InParanoid" id="A0A165E6G5"/>
<feature type="compositionally biased region" description="Polar residues" evidence="1">
    <location>
        <begin position="194"/>
        <end position="214"/>
    </location>
</feature>
<dbReference type="EMBL" id="KV426164">
    <property type="protein sequence ID" value="KZV86176.1"/>
    <property type="molecule type" value="Genomic_DNA"/>
</dbReference>
<keyword evidence="2" id="KW-1133">Transmembrane helix</keyword>
<gene>
    <name evidence="3" type="ORF">EXIGLDRAFT_725104</name>
</gene>